<dbReference type="PANTHER" id="PTHR47514:SF1">
    <property type="entry name" value="TRANSKETOLASE N-TERMINAL SECTION-RELATED"/>
    <property type="match status" value="1"/>
</dbReference>
<evidence type="ECO:0000313" key="6">
    <source>
        <dbReference type="Proteomes" id="UP000034774"/>
    </source>
</evidence>
<dbReference type="Proteomes" id="UP000034774">
    <property type="component" value="Unassembled WGS sequence"/>
</dbReference>
<comment type="similarity">
    <text evidence="2">Belongs to the transketolase family.</text>
</comment>
<evidence type="ECO:0000256" key="1">
    <source>
        <dbReference type="ARBA" id="ARBA00001964"/>
    </source>
</evidence>
<proteinExistence type="inferred from homology"/>
<dbReference type="AlphaFoldDB" id="A0A0G0LJR7"/>
<gene>
    <name evidence="5" type="ORF">UT17_C0013G0004</name>
</gene>
<dbReference type="PATRIC" id="fig|1618572.3.peg.1193"/>
<comment type="caution">
    <text evidence="5">The sequence shown here is derived from an EMBL/GenBank/DDBJ whole genome shotgun (WGS) entry which is preliminary data.</text>
</comment>
<name>A0A0G0LJR7_9BACT</name>
<dbReference type="PANTHER" id="PTHR47514">
    <property type="entry name" value="TRANSKETOLASE N-TERMINAL SECTION-RELATED"/>
    <property type="match status" value="1"/>
</dbReference>
<dbReference type="InterPro" id="IPR029061">
    <property type="entry name" value="THDP-binding"/>
</dbReference>
<dbReference type="SUPFAM" id="SSF52518">
    <property type="entry name" value="Thiamin diphosphate-binding fold (THDP-binding)"/>
    <property type="match status" value="1"/>
</dbReference>
<organism evidence="5 6">
    <name type="scientific">Candidatus Woesebacteria bacterium GW2011_GWB1_39_10</name>
    <dbReference type="NCBI Taxonomy" id="1618572"/>
    <lineage>
        <taxon>Bacteria</taxon>
        <taxon>Candidatus Woeseibacteriota</taxon>
    </lineage>
</organism>
<keyword evidence="3" id="KW-0786">Thiamine pyrophosphate</keyword>
<feature type="domain" description="Transketolase N-terminal" evidence="4">
    <location>
        <begin position="14"/>
        <end position="255"/>
    </location>
</feature>
<dbReference type="STRING" id="1618572.UT17_C0013G0004"/>
<evidence type="ECO:0000256" key="2">
    <source>
        <dbReference type="ARBA" id="ARBA00007131"/>
    </source>
</evidence>
<evidence type="ECO:0000313" key="5">
    <source>
        <dbReference type="EMBL" id="KKQ91277.1"/>
    </source>
</evidence>
<dbReference type="EMBL" id="LBVU01000013">
    <property type="protein sequence ID" value="KKQ91277.1"/>
    <property type="molecule type" value="Genomic_DNA"/>
</dbReference>
<dbReference type="Pfam" id="PF00456">
    <property type="entry name" value="Transketolase_N"/>
    <property type="match status" value="1"/>
</dbReference>
<protein>
    <submittedName>
        <fullName evidence="5">Transketolase subunit A</fullName>
    </submittedName>
</protein>
<accession>A0A0G0LJR7</accession>
<sequence length="276" mass="30814">MLSNRNIDFLKSKAKQVRKDVIEMSFRAKSAHTGGALSCVEILVSLYFEIMNVDPQNPYDKNRDRLVFSKAHDAKALYAVLAERGFFDKKLLDGYESNNGKLPGHSTRHCVPGVEVSAGSLGHGLSMAVGMAYAGKIDNKKHKVFCVISDGECDEGSTWEGILFAGHHKLENLVAIVDYNKLQGFGYTKDILNLEPFSQKWESFGWEKVELNGHNFNELIEAFKKLPIKKNKPTVIIAHTIKGLGGVPIYVNKVSSQYKPPTQEEAEEVIRRLSSK</sequence>
<evidence type="ECO:0000259" key="4">
    <source>
        <dbReference type="Pfam" id="PF00456"/>
    </source>
</evidence>
<dbReference type="CDD" id="cd02012">
    <property type="entry name" value="TPP_TK"/>
    <property type="match status" value="1"/>
</dbReference>
<comment type="cofactor">
    <cofactor evidence="1">
        <name>thiamine diphosphate</name>
        <dbReference type="ChEBI" id="CHEBI:58937"/>
    </cofactor>
</comment>
<dbReference type="Gene3D" id="3.40.50.970">
    <property type="match status" value="1"/>
</dbReference>
<reference evidence="5 6" key="1">
    <citation type="journal article" date="2015" name="Nature">
        <title>rRNA introns, odd ribosomes, and small enigmatic genomes across a large radiation of phyla.</title>
        <authorList>
            <person name="Brown C.T."/>
            <person name="Hug L.A."/>
            <person name="Thomas B.C."/>
            <person name="Sharon I."/>
            <person name="Castelle C.J."/>
            <person name="Singh A."/>
            <person name="Wilkins M.J."/>
            <person name="Williams K.H."/>
            <person name="Banfield J.F."/>
        </authorList>
    </citation>
    <scope>NUCLEOTIDE SEQUENCE [LARGE SCALE GENOMIC DNA]</scope>
</reference>
<evidence type="ECO:0000256" key="3">
    <source>
        <dbReference type="ARBA" id="ARBA00023052"/>
    </source>
</evidence>
<dbReference type="InterPro" id="IPR005474">
    <property type="entry name" value="Transketolase_N"/>
</dbReference>